<name>A0ABY9X3C6_9BACT</name>
<protein>
    <recommendedName>
        <fullName evidence="3">Lipoprotein</fullName>
    </recommendedName>
</protein>
<dbReference type="RefSeq" id="WP_395808344.1">
    <property type="nucleotide sequence ID" value="NZ_CP043494.1"/>
</dbReference>
<reference evidence="1 2" key="1">
    <citation type="submission" date="2019-08" db="EMBL/GenBank/DDBJ databases">
        <title>Archangium and Cystobacter genomes.</title>
        <authorList>
            <person name="Chen I.-C.K."/>
            <person name="Wielgoss S."/>
        </authorList>
    </citation>
    <scope>NUCLEOTIDE SEQUENCE [LARGE SCALE GENOMIC DNA]</scope>
    <source>
        <strain evidence="1 2">Cbm 6</strain>
    </source>
</reference>
<dbReference type="EMBL" id="CP043494">
    <property type="protein sequence ID" value="WNG49898.1"/>
    <property type="molecule type" value="Genomic_DNA"/>
</dbReference>
<evidence type="ECO:0000313" key="1">
    <source>
        <dbReference type="EMBL" id="WNG49898.1"/>
    </source>
</evidence>
<keyword evidence="2" id="KW-1185">Reference proteome</keyword>
<accession>A0ABY9X3C6</accession>
<sequence length="139" mass="15118">MKKFMRGLCAAMAASMVLTGCGNSVCEDFVDAFVNISEKGQACGDDFGTITDSERDEAIDECKEEETFDDCSSDDRKAIADFRECTSDMPTCNANDPEAFQAAYLGCLFSLSAAVSDECFPTTSESIRRKIASMTTSHY</sequence>
<organism evidence="1 2">
    <name type="scientific">Archangium minus</name>
    <dbReference type="NCBI Taxonomy" id="83450"/>
    <lineage>
        <taxon>Bacteria</taxon>
        <taxon>Pseudomonadati</taxon>
        <taxon>Myxococcota</taxon>
        <taxon>Myxococcia</taxon>
        <taxon>Myxococcales</taxon>
        <taxon>Cystobacterineae</taxon>
        <taxon>Archangiaceae</taxon>
        <taxon>Archangium</taxon>
    </lineage>
</organism>
<evidence type="ECO:0008006" key="3">
    <source>
        <dbReference type="Google" id="ProtNLM"/>
    </source>
</evidence>
<proteinExistence type="predicted"/>
<gene>
    <name evidence="1" type="ORF">F0U60_41600</name>
</gene>
<evidence type="ECO:0000313" key="2">
    <source>
        <dbReference type="Proteomes" id="UP001611383"/>
    </source>
</evidence>
<dbReference type="Proteomes" id="UP001611383">
    <property type="component" value="Chromosome"/>
</dbReference>
<dbReference type="PROSITE" id="PS51257">
    <property type="entry name" value="PROKAR_LIPOPROTEIN"/>
    <property type="match status" value="1"/>
</dbReference>